<dbReference type="EMBL" id="JAGMWN010000001">
    <property type="protein sequence ID" value="MBP5855394.1"/>
    <property type="molecule type" value="Genomic_DNA"/>
</dbReference>
<evidence type="ECO:0008006" key="3">
    <source>
        <dbReference type="Google" id="ProtNLM"/>
    </source>
</evidence>
<proteinExistence type="predicted"/>
<protein>
    <recommendedName>
        <fullName evidence="3">Antitoxin SocA-like Panacea domain-containing protein</fullName>
    </recommendedName>
</protein>
<dbReference type="RefSeq" id="WP_210679989.1">
    <property type="nucleotide sequence ID" value="NZ_JAGMWN010000001.1"/>
</dbReference>
<dbReference type="Proteomes" id="UP000672602">
    <property type="component" value="Unassembled WGS sequence"/>
</dbReference>
<evidence type="ECO:0000313" key="1">
    <source>
        <dbReference type="EMBL" id="MBP5855394.1"/>
    </source>
</evidence>
<name>A0A8J7V250_9PROT</name>
<evidence type="ECO:0000313" key="2">
    <source>
        <dbReference type="Proteomes" id="UP000672602"/>
    </source>
</evidence>
<accession>A0A8J7V250</accession>
<keyword evidence="2" id="KW-1185">Reference proteome</keyword>
<sequence length="172" mass="19741">MTVPAIPSTLDVALWLFDQSRREDIYMPAQKLQRLLWLQQGTYAAMNHGRMLMPATFVADETGPIEATVFHLFEDSRPPIPPRPIEAVAENHLARTWRRYAHHSPDYLTKPIVKQLSYREAWKRGPGSVIPFEAIARDFTQLPESETLVKAGDGRALRKWVPTAKPAMRRIR</sequence>
<reference evidence="1" key="1">
    <citation type="submission" date="2021-04" db="EMBL/GenBank/DDBJ databases">
        <authorList>
            <person name="Zhang D.-C."/>
        </authorList>
    </citation>
    <scope>NUCLEOTIDE SEQUENCE</scope>
    <source>
        <strain evidence="1">CGMCC 1.15697</strain>
    </source>
</reference>
<comment type="caution">
    <text evidence="1">The sequence shown here is derived from an EMBL/GenBank/DDBJ whole genome shotgun (WGS) entry which is preliminary data.</text>
</comment>
<gene>
    <name evidence="1" type="ORF">KAJ83_00095</name>
</gene>
<dbReference type="AlphaFoldDB" id="A0A8J7V250"/>
<organism evidence="1 2">
    <name type="scientific">Marivibrio halodurans</name>
    <dbReference type="NCBI Taxonomy" id="2039722"/>
    <lineage>
        <taxon>Bacteria</taxon>
        <taxon>Pseudomonadati</taxon>
        <taxon>Pseudomonadota</taxon>
        <taxon>Alphaproteobacteria</taxon>
        <taxon>Rhodospirillales</taxon>
        <taxon>Rhodospirillaceae</taxon>
        <taxon>Marivibrio</taxon>
    </lineage>
</organism>